<dbReference type="SUPFAM" id="SSF56112">
    <property type="entry name" value="Protein kinase-like (PK-like)"/>
    <property type="match status" value="1"/>
</dbReference>
<dbReference type="Pfam" id="PF03881">
    <property type="entry name" value="Fructosamin_kin"/>
    <property type="match status" value="1"/>
</dbReference>
<proteinExistence type="inferred from homology"/>
<gene>
    <name evidence="2" type="ORF">SCA03_57080</name>
</gene>
<dbReference type="GO" id="GO:0016301">
    <property type="term" value="F:kinase activity"/>
    <property type="evidence" value="ECO:0007669"/>
    <property type="project" value="UniProtKB-UniRule"/>
</dbReference>
<keyword evidence="3" id="KW-1185">Reference proteome</keyword>
<keyword evidence="1 2" id="KW-0418">Kinase</keyword>
<dbReference type="Gene3D" id="3.30.200.20">
    <property type="entry name" value="Phosphorylase Kinase, domain 1"/>
    <property type="match status" value="1"/>
</dbReference>
<dbReference type="Proteomes" id="UP000319210">
    <property type="component" value="Unassembled WGS sequence"/>
</dbReference>
<comment type="caution">
    <text evidence="2">The sequence shown here is derived from an EMBL/GenBank/DDBJ whole genome shotgun (WGS) entry which is preliminary data.</text>
</comment>
<evidence type="ECO:0000313" key="2">
    <source>
        <dbReference type="EMBL" id="GEB53157.1"/>
    </source>
</evidence>
<dbReference type="EMBL" id="BJMM01000044">
    <property type="protein sequence ID" value="GEB53157.1"/>
    <property type="molecule type" value="Genomic_DNA"/>
</dbReference>
<protein>
    <submittedName>
        <fullName evidence="2">Fructosamine kinase</fullName>
    </submittedName>
</protein>
<dbReference type="AlphaFoldDB" id="A0A4Y3R8X0"/>
<dbReference type="Gene3D" id="1.10.510.10">
    <property type="entry name" value="Transferase(Phosphotransferase) domain 1"/>
    <property type="match status" value="1"/>
</dbReference>
<dbReference type="InterPro" id="IPR016477">
    <property type="entry name" value="Fructo-/Ketosamine-3-kinase"/>
</dbReference>
<evidence type="ECO:0000313" key="3">
    <source>
        <dbReference type="Proteomes" id="UP000319210"/>
    </source>
</evidence>
<keyword evidence="1" id="KW-0808">Transferase</keyword>
<dbReference type="PANTHER" id="PTHR12149">
    <property type="entry name" value="FRUCTOSAMINE 3 KINASE-RELATED PROTEIN"/>
    <property type="match status" value="1"/>
</dbReference>
<dbReference type="InterPro" id="IPR011009">
    <property type="entry name" value="Kinase-like_dom_sf"/>
</dbReference>
<dbReference type="Gene3D" id="1.20.1270.240">
    <property type="match status" value="1"/>
</dbReference>
<comment type="similarity">
    <text evidence="1">Belongs to the fructosamine kinase family.</text>
</comment>
<dbReference type="PANTHER" id="PTHR12149:SF8">
    <property type="entry name" value="PROTEIN-RIBULOSAMINE 3-KINASE"/>
    <property type="match status" value="1"/>
</dbReference>
<reference evidence="2 3" key="1">
    <citation type="submission" date="2019-06" db="EMBL/GenBank/DDBJ databases">
        <title>Whole genome shotgun sequence of Streptomyces cacaoi subsp. cacaoi NBRC 12748.</title>
        <authorList>
            <person name="Hosoyama A."/>
            <person name="Uohara A."/>
            <person name="Ohji S."/>
            <person name="Ichikawa N."/>
        </authorList>
    </citation>
    <scope>NUCLEOTIDE SEQUENCE [LARGE SCALE GENOMIC DNA]</scope>
    <source>
        <strain evidence="2 3">NBRC 12748</strain>
    </source>
</reference>
<dbReference type="RefSeq" id="WP_308698377.1">
    <property type="nucleotide sequence ID" value="NZ_BJMM01000044.1"/>
</dbReference>
<name>A0A4Y3R8X0_STRCI</name>
<dbReference type="PIRSF" id="PIRSF006221">
    <property type="entry name" value="Ketosamine-3-kinase"/>
    <property type="match status" value="1"/>
</dbReference>
<organism evidence="2 3">
    <name type="scientific">Streptomyces cacaoi</name>
    <dbReference type="NCBI Taxonomy" id="1898"/>
    <lineage>
        <taxon>Bacteria</taxon>
        <taxon>Bacillati</taxon>
        <taxon>Actinomycetota</taxon>
        <taxon>Actinomycetes</taxon>
        <taxon>Kitasatosporales</taxon>
        <taxon>Streptomycetaceae</taxon>
        <taxon>Streptomyces</taxon>
    </lineage>
</organism>
<accession>A0A4Y3R8X0</accession>
<evidence type="ECO:0000256" key="1">
    <source>
        <dbReference type="PIRNR" id="PIRNR006221"/>
    </source>
</evidence>
<sequence length="312" mass="32048">MSAAGTRGPGGTAGDHGPDVVAARTARLLGAAGARAEPVRGGDICDAYRIGLTFAEGAGRTVFAKALRTAPGDFFAAEAAGLARLGATGAVAVPEVFAAEPDVLVLEWVEPGRPDPAQAERFGRELAALHASSAPSYGTPGEPCYLGPLPLGSPAEPVTDPARWPSFHVEHRLLPLLRAAVDSSRIAPADARAVETLCDRLDDPAVSGPPQPPAVIHGDLWSGNVHWAADGHARLIDPAAQGGHPETDLGMLELFGCPELPRILAAYEEVRPVPGRAARVPLHQLQHLLAHAVLFGGGYGAQSGAAARAALG</sequence>